<sequence length="157" mass="18528">MKNIIYALAILFTLNIAAQEGTDKTDRKERKEMKREKGKEFMKDLSPEQVAQLQTKKMTLALDLSENQQKRILALHTETAKVRKQKMEERKAKKEKKEKPTDEEKYAMMNARLDAKIAFKKSMKEILTAEQYERWEKMQAHKGKRKQGKKGKRDGRK</sequence>
<evidence type="ECO:0000256" key="1">
    <source>
        <dbReference type="SAM" id="MobiDB-lite"/>
    </source>
</evidence>
<feature type="region of interest" description="Disordered" evidence="1">
    <location>
        <begin position="137"/>
        <end position="157"/>
    </location>
</feature>
<feature type="region of interest" description="Disordered" evidence="1">
    <location>
        <begin position="21"/>
        <end position="42"/>
    </location>
</feature>
<reference evidence="2 3" key="1">
    <citation type="submission" date="2020-07" db="EMBL/GenBank/DDBJ databases">
        <title>Description of Kordia aestuariivivens sp. nov., isolated from a tidal flat.</title>
        <authorList>
            <person name="Park S."/>
            <person name="Yoon J.-H."/>
        </authorList>
    </citation>
    <scope>NUCLEOTIDE SEQUENCE [LARGE SCALE GENOMIC DNA]</scope>
    <source>
        <strain evidence="2 3">YSTF-M3</strain>
    </source>
</reference>
<dbReference type="Proteomes" id="UP000619238">
    <property type="component" value="Unassembled WGS sequence"/>
</dbReference>
<comment type="caution">
    <text evidence="2">The sequence shown here is derived from an EMBL/GenBank/DDBJ whole genome shotgun (WGS) entry which is preliminary data.</text>
</comment>
<accession>A0ABR7QDN9</accession>
<feature type="region of interest" description="Disordered" evidence="1">
    <location>
        <begin position="83"/>
        <end position="104"/>
    </location>
</feature>
<organism evidence="2 3">
    <name type="scientific">Kordia aestuariivivens</name>
    <dbReference type="NCBI Taxonomy" id="2759037"/>
    <lineage>
        <taxon>Bacteria</taxon>
        <taxon>Pseudomonadati</taxon>
        <taxon>Bacteroidota</taxon>
        <taxon>Flavobacteriia</taxon>
        <taxon>Flavobacteriales</taxon>
        <taxon>Flavobacteriaceae</taxon>
        <taxon>Kordia</taxon>
    </lineage>
</organism>
<feature type="compositionally biased region" description="Basic residues" evidence="1">
    <location>
        <begin position="140"/>
        <end position="157"/>
    </location>
</feature>
<proteinExistence type="predicted"/>
<evidence type="ECO:0000313" key="3">
    <source>
        <dbReference type="Proteomes" id="UP000619238"/>
    </source>
</evidence>
<dbReference type="RefSeq" id="WP_187563719.1">
    <property type="nucleotide sequence ID" value="NZ_JACGWS010000013.1"/>
</dbReference>
<keyword evidence="3" id="KW-1185">Reference proteome</keyword>
<dbReference type="EMBL" id="JACGWS010000013">
    <property type="protein sequence ID" value="MBC8756676.1"/>
    <property type="molecule type" value="Genomic_DNA"/>
</dbReference>
<evidence type="ECO:0000313" key="2">
    <source>
        <dbReference type="EMBL" id="MBC8756676.1"/>
    </source>
</evidence>
<name>A0ABR7QDN9_9FLAO</name>
<protein>
    <recommendedName>
        <fullName evidence="4">DUF4890 domain-containing protein</fullName>
    </recommendedName>
</protein>
<gene>
    <name evidence="2" type="ORF">H2O64_18530</name>
</gene>
<evidence type="ECO:0008006" key="4">
    <source>
        <dbReference type="Google" id="ProtNLM"/>
    </source>
</evidence>